<dbReference type="InterPro" id="IPR013783">
    <property type="entry name" value="Ig-like_fold"/>
</dbReference>
<evidence type="ECO:0000256" key="4">
    <source>
        <dbReference type="ARBA" id="ARBA00023069"/>
    </source>
</evidence>
<organism evidence="7">
    <name type="scientific">Triatoma infestans</name>
    <name type="common">Assassin bug</name>
    <dbReference type="NCBI Taxonomy" id="30076"/>
    <lineage>
        <taxon>Eukaryota</taxon>
        <taxon>Metazoa</taxon>
        <taxon>Ecdysozoa</taxon>
        <taxon>Arthropoda</taxon>
        <taxon>Hexapoda</taxon>
        <taxon>Insecta</taxon>
        <taxon>Pterygota</taxon>
        <taxon>Neoptera</taxon>
        <taxon>Paraneoptera</taxon>
        <taxon>Hemiptera</taxon>
        <taxon>Heteroptera</taxon>
        <taxon>Panheteroptera</taxon>
        <taxon>Cimicomorpha</taxon>
        <taxon>Reduviidae</taxon>
        <taxon>Triatominae</taxon>
        <taxon>Triatoma</taxon>
    </lineage>
</organism>
<dbReference type="GO" id="GO:0003341">
    <property type="term" value="P:cilium movement"/>
    <property type="evidence" value="ECO:0007669"/>
    <property type="project" value="TreeGrafter"/>
</dbReference>
<reference evidence="7" key="2">
    <citation type="journal article" date="2017" name="J. Med. Entomol.">
        <title>Transcriptome Analysis of the Triatoma infestans (Hemiptera: Reduviidae) Integument.</title>
        <authorList>
            <person name="Calderon-Fernandez G.M."/>
            <person name="Moriconi D.E."/>
            <person name="Dulbecco A.B."/>
            <person name="Juarez M.P."/>
        </authorList>
    </citation>
    <scope>NUCLEOTIDE SEQUENCE</scope>
    <source>
        <strain evidence="7">Int1</strain>
        <tissue evidence="7">Integument</tissue>
    </source>
</reference>
<feature type="domain" description="HYDIN/VesB/CFA65-like Ig-like" evidence="6">
    <location>
        <begin position="11"/>
        <end position="106"/>
    </location>
</feature>
<dbReference type="GO" id="GO:1904158">
    <property type="term" value="P:axonemal central apparatus assembly"/>
    <property type="evidence" value="ECO:0007669"/>
    <property type="project" value="TreeGrafter"/>
</dbReference>
<dbReference type="PANTHER" id="PTHR23053:SF0">
    <property type="entry name" value="HYDROCEPHALUS-INDUCING PROTEIN HOMOLOG"/>
    <property type="match status" value="1"/>
</dbReference>
<dbReference type="InterPro" id="IPR053879">
    <property type="entry name" value="HYDIN_VesB_CFA65-like_Ig"/>
</dbReference>
<sequence length="161" mass="18355">MKGTSSFPSYSFNFNKFSFGPRIIQDNDFCFNETNLTFTNMDTEPIMIEKVSQIHPDFTIDFKSQMVPPRSSVDIKAEFYPKEVKNYNATFEFLVNGVYKEKVKLSGMGEDLQVCLKNLADGIVNFIDIPIGTEVSKKIVLYNKSNAITKFILYSVRGVEV</sequence>
<evidence type="ECO:0000256" key="1">
    <source>
        <dbReference type="ARBA" id="ARBA00004138"/>
    </source>
</evidence>
<dbReference type="InterPro" id="IPR033305">
    <property type="entry name" value="Hydin-like"/>
</dbReference>
<evidence type="ECO:0000313" key="7">
    <source>
        <dbReference type="EMBL" id="JAR97495.1"/>
    </source>
</evidence>
<dbReference type="PANTHER" id="PTHR23053">
    <property type="entry name" value="DLEC1 DELETED IN LUNG AND ESOPHAGEAL CANCER 1"/>
    <property type="match status" value="1"/>
</dbReference>
<accession>A0A161MCB7</accession>
<keyword evidence="3" id="KW-0963">Cytoplasm</keyword>
<keyword evidence="4" id="KW-0969">Cilium</keyword>
<evidence type="ECO:0000259" key="6">
    <source>
        <dbReference type="Pfam" id="PF22544"/>
    </source>
</evidence>
<protein>
    <submittedName>
        <fullName evidence="7">Hydrocephalus-inducing protein-like protein</fullName>
    </submittedName>
</protein>
<evidence type="ECO:0000256" key="2">
    <source>
        <dbReference type="ARBA" id="ARBA00004496"/>
    </source>
</evidence>
<dbReference type="EMBL" id="GEMB01005828">
    <property type="protein sequence ID" value="JAR97495.1"/>
    <property type="molecule type" value="Transcribed_RNA"/>
</dbReference>
<reference evidence="7" key="1">
    <citation type="submission" date="2016-04" db="EMBL/GenBank/DDBJ databases">
        <authorList>
            <person name="Calderon-Fernandez G.M.Sr."/>
        </authorList>
    </citation>
    <scope>NUCLEOTIDE SEQUENCE</scope>
    <source>
        <strain evidence="7">Int1</strain>
        <tissue evidence="7">Integument</tissue>
    </source>
</reference>
<dbReference type="Gene3D" id="2.60.40.10">
    <property type="entry name" value="Immunoglobulins"/>
    <property type="match status" value="1"/>
</dbReference>
<evidence type="ECO:0000256" key="3">
    <source>
        <dbReference type="ARBA" id="ARBA00022490"/>
    </source>
</evidence>
<proteinExistence type="predicted"/>
<dbReference type="GO" id="GO:0005930">
    <property type="term" value="C:axoneme"/>
    <property type="evidence" value="ECO:0007669"/>
    <property type="project" value="TreeGrafter"/>
</dbReference>
<keyword evidence="5" id="KW-0966">Cell projection</keyword>
<comment type="subcellular location">
    <subcellularLocation>
        <location evidence="1">Cell projection</location>
        <location evidence="1">Cilium</location>
    </subcellularLocation>
    <subcellularLocation>
        <location evidence="2">Cytoplasm</location>
    </subcellularLocation>
</comment>
<dbReference type="AlphaFoldDB" id="A0A161MCB7"/>
<dbReference type="Pfam" id="PF22544">
    <property type="entry name" value="HYDIN_VesB_CFA65-like_Ig"/>
    <property type="match status" value="1"/>
</dbReference>
<feature type="non-terminal residue" evidence="7">
    <location>
        <position position="161"/>
    </location>
</feature>
<evidence type="ECO:0000256" key="5">
    <source>
        <dbReference type="ARBA" id="ARBA00023273"/>
    </source>
</evidence>
<name>A0A161MCB7_TRIIF</name>